<dbReference type="GO" id="GO:0005829">
    <property type="term" value="C:cytosol"/>
    <property type="evidence" value="ECO:0007669"/>
    <property type="project" value="TreeGrafter"/>
</dbReference>
<dbReference type="SUPFAM" id="SSF56784">
    <property type="entry name" value="HAD-like"/>
    <property type="match status" value="1"/>
</dbReference>
<dbReference type="EMBL" id="MHMT01000022">
    <property type="protein sequence ID" value="OGZ32252.1"/>
    <property type="molecule type" value="Genomic_DNA"/>
</dbReference>
<dbReference type="AlphaFoldDB" id="A0A1G2F3B4"/>
<protein>
    <recommendedName>
        <fullName evidence="3">Haloacid dehalogenase</fullName>
    </recommendedName>
</protein>
<dbReference type="STRING" id="1801990.A2V69_02840"/>
<dbReference type="SFLD" id="SFLDS00003">
    <property type="entry name" value="Haloacid_Dehalogenase"/>
    <property type="match status" value="1"/>
</dbReference>
<gene>
    <name evidence="1" type="ORF">A2V69_02840</name>
</gene>
<proteinExistence type="predicted"/>
<name>A0A1G2F3B4_9BACT</name>
<dbReference type="GO" id="GO:0008967">
    <property type="term" value="F:phosphoglycolate phosphatase activity"/>
    <property type="evidence" value="ECO:0007669"/>
    <property type="project" value="TreeGrafter"/>
</dbReference>
<dbReference type="InterPro" id="IPR023214">
    <property type="entry name" value="HAD_sf"/>
</dbReference>
<dbReference type="InterPro" id="IPR036412">
    <property type="entry name" value="HAD-like_sf"/>
</dbReference>
<reference evidence="1 2" key="1">
    <citation type="journal article" date="2016" name="Nat. Commun.">
        <title>Thousands of microbial genomes shed light on interconnected biogeochemical processes in an aquifer system.</title>
        <authorList>
            <person name="Anantharaman K."/>
            <person name="Brown C.T."/>
            <person name="Hug L.A."/>
            <person name="Sharon I."/>
            <person name="Castelle C.J."/>
            <person name="Probst A.J."/>
            <person name="Thomas B.C."/>
            <person name="Singh A."/>
            <person name="Wilkins M.J."/>
            <person name="Karaoz U."/>
            <person name="Brodie E.L."/>
            <person name="Williams K.H."/>
            <person name="Hubbard S.S."/>
            <person name="Banfield J.F."/>
        </authorList>
    </citation>
    <scope>NUCLEOTIDE SEQUENCE [LARGE SCALE GENOMIC DNA]</scope>
</reference>
<dbReference type="SFLD" id="SFLDG01129">
    <property type="entry name" value="C1.5:_HAD__Beta-PGM__Phosphata"/>
    <property type="match status" value="1"/>
</dbReference>
<dbReference type="Pfam" id="PF13419">
    <property type="entry name" value="HAD_2"/>
    <property type="match status" value="1"/>
</dbReference>
<comment type="caution">
    <text evidence="1">The sequence shown here is derived from an EMBL/GenBank/DDBJ whole genome shotgun (WGS) entry which is preliminary data.</text>
</comment>
<dbReference type="PANTHER" id="PTHR43434">
    <property type="entry name" value="PHOSPHOGLYCOLATE PHOSPHATASE"/>
    <property type="match status" value="1"/>
</dbReference>
<sequence>MDDKILFVWDFHGVLEKDNEHAVQEVCNLVLKDFGMNREISLEETINWYGLSFFDYFRLAVPKGNPELWQGMVKKTLSLQKIGWDIIKKYIKPRDFSEEVLKTIKDKGHHNIVLSNSRPQHTKRFVRVIGLSDYLEEIIGADTYRNTYIRNNSRINKEIHSIKAEILNNFLKDKNYKKVIVIGDKDSDIKAGKKCGAVTYLFFDPEINKNPGDVEADYIISDLRKILKELD</sequence>
<evidence type="ECO:0000313" key="1">
    <source>
        <dbReference type="EMBL" id="OGZ32252.1"/>
    </source>
</evidence>
<dbReference type="InterPro" id="IPR050155">
    <property type="entry name" value="HAD-like_hydrolase_sf"/>
</dbReference>
<dbReference type="Proteomes" id="UP000177810">
    <property type="component" value="Unassembled WGS sequence"/>
</dbReference>
<accession>A0A1G2F3B4</accession>
<organism evidence="1 2">
    <name type="scientific">Candidatus Portnoybacteria bacterium RBG_13_40_8</name>
    <dbReference type="NCBI Taxonomy" id="1801990"/>
    <lineage>
        <taxon>Bacteria</taxon>
        <taxon>Candidatus Portnoyibacteriota</taxon>
    </lineage>
</organism>
<evidence type="ECO:0000313" key="2">
    <source>
        <dbReference type="Proteomes" id="UP000177810"/>
    </source>
</evidence>
<dbReference type="PANTHER" id="PTHR43434:SF1">
    <property type="entry name" value="PHOSPHOGLYCOLATE PHOSPHATASE"/>
    <property type="match status" value="1"/>
</dbReference>
<dbReference type="Gene3D" id="3.40.50.1000">
    <property type="entry name" value="HAD superfamily/HAD-like"/>
    <property type="match status" value="1"/>
</dbReference>
<evidence type="ECO:0008006" key="3">
    <source>
        <dbReference type="Google" id="ProtNLM"/>
    </source>
</evidence>
<dbReference type="GO" id="GO:0006281">
    <property type="term" value="P:DNA repair"/>
    <property type="evidence" value="ECO:0007669"/>
    <property type="project" value="TreeGrafter"/>
</dbReference>
<dbReference type="InterPro" id="IPR041492">
    <property type="entry name" value="HAD_2"/>
</dbReference>